<evidence type="ECO:0000313" key="1">
    <source>
        <dbReference type="EMBL" id="MCI90925.1"/>
    </source>
</evidence>
<name>A0A392VW63_9FABA</name>
<proteinExistence type="predicted"/>
<dbReference type="EMBL" id="LXQA011258283">
    <property type="protein sequence ID" value="MCI90925.1"/>
    <property type="molecule type" value="Genomic_DNA"/>
</dbReference>
<reference evidence="1 2" key="1">
    <citation type="journal article" date="2018" name="Front. Plant Sci.">
        <title>Red Clover (Trifolium pratense) and Zigzag Clover (T. medium) - A Picture of Genomic Similarities and Differences.</title>
        <authorList>
            <person name="Dluhosova J."/>
            <person name="Istvanek J."/>
            <person name="Nedelnik J."/>
            <person name="Repkova J."/>
        </authorList>
    </citation>
    <scope>NUCLEOTIDE SEQUENCE [LARGE SCALE GENOMIC DNA]</scope>
    <source>
        <strain evidence="2">cv. 10/8</strain>
        <tissue evidence="1">Leaf</tissue>
    </source>
</reference>
<keyword evidence="2" id="KW-1185">Reference proteome</keyword>
<dbReference type="Proteomes" id="UP000265520">
    <property type="component" value="Unassembled WGS sequence"/>
</dbReference>
<organism evidence="1 2">
    <name type="scientific">Trifolium medium</name>
    <dbReference type="NCBI Taxonomy" id="97028"/>
    <lineage>
        <taxon>Eukaryota</taxon>
        <taxon>Viridiplantae</taxon>
        <taxon>Streptophyta</taxon>
        <taxon>Embryophyta</taxon>
        <taxon>Tracheophyta</taxon>
        <taxon>Spermatophyta</taxon>
        <taxon>Magnoliopsida</taxon>
        <taxon>eudicotyledons</taxon>
        <taxon>Gunneridae</taxon>
        <taxon>Pentapetalae</taxon>
        <taxon>rosids</taxon>
        <taxon>fabids</taxon>
        <taxon>Fabales</taxon>
        <taxon>Fabaceae</taxon>
        <taxon>Papilionoideae</taxon>
        <taxon>50 kb inversion clade</taxon>
        <taxon>NPAAA clade</taxon>
        <taxon>Hologalegina</taxon>
        <taxon>IRL clade</taxon>
        <taxon>Trifolieae</taxon>
        <taxon>Trifolium</taxon>
    </lineage>
</organism>
<feature type="non-terminal residue" evidence="1">
    <location>
        <position position="55"/>
    </location>
</feature>
<sequence length="55" mass="6643">MVQKLSFNWNMHQTLDIVQCDPYLTYWKVEGTRFRMPSFSKCRQNLMVKYVIIGP</sequence>
<dbReference type="AlphaFoldDB" id="A0A392VW63"/>
<comment type="caution">
    <text evidence="1">The sequence shown here is derived from an EMBL/GenBank/DDBJ whole genome shotgun (WGS) entry which is preliminary data.</text>
</comment>
<accession>A0A392VW63</accession>
<evidence type="ECO:0000313" key="2">
    <source>
        <dbReference type="Proteomes" id="UP000265520"/>
    </source>
</evidence>
<protein>
    <submittedName>
        <fullName evidence="1">Uncharacterized protein</fullName>
    </submittedName>
</protein>